<evidence type="ECO:0000259" key="1">
    <source>
        <dbReference type="Pfam" id="PF14214"/>
    </source>
</evidence>
<evidence type="ECO:0000313" key="2">
    <source>
        <dbReference type="EMBL" id="GBL98588.1"/>
    </source>
</evidence>
<proteinExistence type="predicted"/>
<name>A0A4Y2C2P2_ARAVE</name>
<dbReference type="PANTHER" id="PTHR45786">
    <property type="entry name" value="DNA BINDING PROTEIN-LIKE"/>
    <property type="match status" value="1"/>
</dbReference>
<dbReference type="AlphaFoldDB" id="A0A4Y2C2P2"/>
<feature type="domain" description="Helitron helicase-like" evidence="1">
    <location>
        <begin position="196"/>
        <end position="377"/>
    </location>
</feature>
<evidence type="ECO:0000313" key="3">
    <source>
        <dbReference type="Proteomes" id="UP000499080"/>
    </source>
</evidence>
<comment type="caution">
    <text evidence="2">The sequence shown here is derived from an EMBL/GenBank/DDBJ whole genome shotgun (WGS) entry which is preliminary data.</text>
</comment>
<dbReference type="OrthoDB" id="7698527at2759"/>
<organism evidence="2 3">
    <name type="scientific">Araneus ventricosus</name>
    <name type="common">Orbweaver spider</name>
    <name type="synonym">Epeira ventricosa</name>
    <dbReference type="NCBI Taxonomy" id="182803"/>
    <lineage>
        <taxon>Eukaryota</taxon>
        <taxon>Metazoa</taxon>
        <taxon>Ecdysozoa</taxon>
        <taxon>Arthropoda</taxon>
        <taxon>Chelicerata</taxon>
        <taxon>Arachnida</taxon>
        <taxon>Araneae</taxon>
        <taxon>Araneomorphae</taxon>
        <taxon>Entelegynae</taxon>
        <taxon>Araneoidea</taxon>
        <taxon>Araneidae</taxon>
        <taxon>Araneus</taxon>
    </lineage>
</organism>
<keyword evidence="3" id="KW-1185">Reference proteome</keyword>
<dbReference type="Proteomes" id="UP000499080">
    <property type="component" value="Unassembled WGS sequence"/>
</dbReference>
<protein>
    <recommendedName>
        <fullName evidence="1">Helitron helicase-like domain-containing protein</fullName>
    </recommendedName>
</protein>
<accession>A0A4Y2C2P2</accession>
<dbReference type="EMBL" id="BGPR01000141">
    <property type="protein sequence ID" value="GBL98588.1"/>
    <property type="molecule type" value="Genomic_DNA"/>
</dbReference>
<dbReference type="PANTHER" id="PTHR45786:SF74">
    <property type="entry name" value="ATP-DEPENDENT DNA HELICASE"/>
    <property type="match status" value="1"/>
</dbReference>
<dbReference type="Pfam" id="PF14214">
    <property type="entry name" value="Helitron_like_N"/>
    <property type="match status" value="1"/>
</dbReference>
<dbReference type="InterPro" id="IPR025476">
    <property type="entry name" value="Helitron_helicase-like"/>
</dbReference>
<gene>
    <name evidence="2" type="ORF">AVEN_19658_1</name>
</gene>
<sequence>MGAQIKPPPGTGPYCYRIHGQIYHVVSPLHSDHNKPGYGQLYIFDTSKATEKRMERNEGCLPSVMDRLDSMLRAINPFIDCYLQMHRIIEENPATNIRMVFMENGDLDLRRFIQPTSKTEIAAICVGDSGEPPANRDICIYPMGNSFKNISPLNQCYDPMVYPLLFPRGELGWNINMKHSEEGRSSKYTRVTKLQFYAYRLAMRSDFSILHHSGKLFQKYIVDAYVKTEGSRLNYLRNNQKTLRIEHYKGLLDALNSRALNQGVHTGKLIILPSTFQGSPRHVHQNYQDAMAMVRKFGRPDLFVTFTCNPTLVDILNVLEGPQRPEDRPDIIVRVFKMKLTELLDDIIKRNLFGRVISYIYVIEFLERGLPHAHILLTLDTYSKIRTKDDIDKYVSAELPDPISDPKLFHIITRCMIHGPCGTLNPNGRHDLDNRWVIPYNPWLSKKFNAHINVEICASIKSVKYLYKYVYNGHDAASMRFENEKTLYYDEILSFLDGRYVSALEAMWRLNEFNLSEKSHTVVRLAVHLPDQQAIVYQDG</sequence>
<reference evidence="2 3" key="1">
    <citation type="journal article" date="2019" name="Sci. Rep.">
        <title>Orb-weaving spider Araneus ventricosus genome elucidates the spidroin gene catalogue.</title>
        <authorList>
            <person name="Kono N."/>
            <person name="Nakamura H."/>
            <person name="Ohtoshi R."/>
            <person name="Moran D.A.P."/>
            <person name="Shinohara A."/>
            <person name="Yoshida Y."/>
            <person name="Fujiwara M."/>
            <person name="Mori M."/>
            <person name="Tomita M."/>
            <person name="Arakawa K."/>
        </authorList>
    </citation>
    <scope>NUCLEOTIDE SEQUENCE [LARGE SCALE GENOMIC DNA]</scope>
</reference>